<reference evidence="11 12" key="1">
    <citation type="submission" date="2019-01" db="EMBL/GenBank/DDBJ databases">
        <title>A draft genome assembly of the solar-powered sea slug Elysia chlorotica.</title>
        <authorList>
            <person name="Cai H."/>
            <person name="Li Q."/>
            <person name="Fang X."/>
            <person name="Li J."/>
            <person name="Curtis N.E."/>
            <person name="Altenburger A."/>
            <person name="Shibata T."/>
            <person name="Feng M."/>
            <person name="Maeda T."/>
            <person name="Schwartz J.A."/>
            <person name="Shigenobu S."/>
            <person name="Lundholm N."/>
            <person name="Nishiyama T."/>
            <person name="Yang H."/>
            <person name="Hasebe M."/>
            <person name="Li S."/>
            <person name="Pierce S.K."/>
            <person name="Wang J."/>
        </authorList>
    </citation>
    <scope>NUCLEOTIDE SEQUENCE [LARGE SCALE GENOMIC DNA]</scope>
    <source>
        <strain evidence="11">EC2010</strain>
        <tissue evidence="11">Whole organism of an adult</tissue>
    </source>
</reference>
<dbReference type="GO" id="GO:0000139">
    <property type="term" value="C:Golgi membrane"/>
    <property type="evidence" value="ECO:0007669"/>
    <property type="project" value="UniProtKB-SubCell"/>
</dbReference>
<keyword evidence="8 10" id="KW-0333">Golgi apparatus</keyword>
<dbReference type="InterPro" id="IPR002659">
    <property type="entry name" value="Glyco_trans_31"/>
</dbReference>
<dbReference type="AlphaFoldDB" id="A0A433TSV7"/>
<keyword evidence="12" id="KW-1185">Reference proteome</keyword>
<evidence type="ECO:0000313" key="11">
    <source>
        <dbReference type="EMBL" id="RUS84621.1"/>
    </source>
</evidence>
<accession>A0A433TSV7</accession>
<dbReference type="PANTHER" id="PTHR11214">
    <property type="entry name" value="BETA-1,3-N-ACETYLGLUCOSAMINYLTRANSFERASE"/>
    <property type="match status" value="1"/>
</dbReference>
<dbReference type="EC" id="2.4.1.-" evidence="10"/>
<keyword evidence="6" id="KW-0735">Signal-anchor</keyword>
<evidence type="ECO:0000256" key="2">
    <source>
        <dbReference type="ARBA" id="ARBA00008661"/>
    </source>
</evidence>
<protein>
    <recommendedName>
        <fullName evidence="10">Hexosyltransferase</fullName>
        <ecNumber evidence="10">2.4.1.-</ecNumber>
    </recommendedName>
</protein>
<comment type="caution">
    <text evidence="11">The sequence shown here is derived from an EMBL/GenBank/DDBJ whole genome shotgun (WGS) entry which is preliminary data.</text>
</comment>
<name>A0A433TSV7_ELYCH</name>
<evidence type="ECO:0000256" key="7">
    <source>
        <dbReference type="ARBA" id="ARBA00022989"/>
    </source>
</evidence>
<dbReference type="EMBL" id="RQTK01000200">
    <property type="protein sequence ID" value="RUS84621.1"/>
    <property type="molecule type" value="Genomic_DNA"/>
</dbReference>
<dbReference type="STRING" id="188477.A0A433TSV7"/>
<proteinExistence type="inferred from homology"/>
<dbReference type="Pfam" id="PF01762">
    <property type="entry name" value="Galactosyl_T"/>
    <property type="match status" value="1"/>
</dbReference>
<dbReference type="Proteomes" id="UP000271974">
    <property type="component" value="Unassembled WGS sequence"/>
</dbReference>
<evidence type="ECO:0000313" key="12">
    <source>
        <dbReference type="Proteomes" id="UP000271974"/>
    </source>
</evidence>
<evidence type="ECO:0000256" key="3">
    <source>
        <dbReference type="ARBA" id="ARBA00022676"/>
    </source>
</evidence>
<evidence type="ECO:0000256" key="5">
    <source>
        <dbReference type="ARBA" id="ARBA00022692"/>
    </source>
</evidence>
<evidence type="ECO:0000256" key="4">
    <source>
        <dbReference type="ARBA" id="ARBA00022679"/>
    </source>
</evidence>
<keyword evidence="7" id="KW-1133">Transmembrane helix</keyword>
<dbReference type="GO" id="GO:0006493">
    <property type="term" value="P:protein O-linked glycosylation"/>
    <property type="evidence" value="ECO:0007669"/>
    <property type="project" value="TreeGrafter"/>
</dbReference>
<keyword evidence="3 10" id="KW-0328">Glycosyltransferase</keyword>
<evidence type="ECO:0000256" key="1">
    <source>
        <dbReference type="ARBA" id="ARBA00004323"/>
    </source>
</evidence>
<sequence length="381" mass="44007">MRLRFCLTKALSFCAWFLTFVCLMVVHQALQDLMRSIIGHQKHTPTALPTTELTAFVLDLPGACADVQDYDALLVVHSATDHFRHRSDYRQTYGNPEFTQPYRLKVIFFLGLPALPQVQQDVALEHSYHRDIIQANFVDSYHNLTLKAVAVLRWLVEKCPPPHLIVKIDDDVVLDVHRLFEEFSPMPPYYNDLVIHCHYWEAATVNREGKWRVSRLQYALDSYPDYCSGFLVLLKLPAVEELYYAALDTKVLWVDDAFIYGIVRSNTLDVQIMYLDHVAETEEKYASCVQQHGYSCKYWATNLDKSPQSKLLPSLLSLRADRLRHLRQAQPARSSRGSHWATIIAGRPKLLRRRRQMERMRLGSTGSLSLRRAPGYWARGA</sequence>
<evidence type="ECO:0000256" key="10">
    <source>
        <dbReference type="RuleBase" id="RU363063"/>
    </source>
</evidence>
<evidence type="ECO:0000256" key="8">
    <source>
        <dbReference type="ARBA" id="ARBA00023034"/>
    </source>
</evidence>
<evidence type="ECO:0000256" key="9">
    <source>
        <dbReference type="ARBA" id="ARBA00023136"/>
    </source>
</evidence>
<dbReference type="GO" id="GO:0016758">
    <property type="term" value="F:hexosyltransferase activity"/>
    <property type="evidence" value="ECO:0007669"/>
    <property type="project" value="InterPro"/>
</dbReference>
<dbReference type="PANTHER" id="PTHR11214:SF376">
    <property type="entry name" value="HEXOSYLTRANSFERASE"/>
    <property type="match status" value="1"/>
</dbReference>
<organism evidence="11 12">
    <name type="scientific">Elysia chlorotica</name>
    <name type="common">Eastern emerald elysia</name>
    <name type="synonym">Sea slug</name>
    <dbReference type="NCBI Taxonomy" id="188477"/>
    <lineage>
        <taxon>Eukaryota</taxon>
        <taxon>Metazoa</taxon>
        <taxon>Spiralia</taxon>
        <taxon>Lophotrochozoa</taxon>
        <taxon>Mollusca</taxon>
        <taxon>Gastropoda</taxon>
        <taxon>Heterobranchia</taxon>
        <taxon>Euthyneura</taxon>
        <taxon>Panpulmonata</taxon>
        <taxon>Sacoglossa</taxon>
        <taxon>Placobranchoidea</taxon>
        <taxon>Plakobranchidae</taxon>
        <taxon>Elysia</taxon>
    </lineage>
</organism>
<gene>
    <name evidence="11" type="ORF">EGW08_007648</name>
</gene>
<keyword evidence="9" id="KW-0472">Membrane</keyword>
<dbReference type="OrthoDB" id="115198at2759"/>
<keyword evidence="5" id="KW-0812">Transmembrane</keyword>
<comment type="similarity">
    <text evidence="2 10">Belongs to the glycosyltransferase 31 family.</text>
</comment>
<keyword evidence="4" id="KW-0808">Transferase</keyword>
<evidence type="ECO:0000256" key="6">
    <source>
        <dbReference type="ARBA" id="ARBA00022968"/>
    </source>
</evidence>
<comment type="subcellular location">
    <subcellularLocation>
        <location evidence="1 10">Golgi apparatus membrane</location>
        <topology evidence="1 10">Single-pass type II membrane protein</topology>
    </subcellularLocation>
</comment>